<dbReference type="GO" id="GO:0016020">
    <property type="term" value="C:membrane"/>
    <property type="evidence" value="ECO:0007669"/>
    <property type="project" value="UniProtKB-SubCell"/>
</dbReference>
<evidence type="ECO:0000256" key="3">
    <source>
        <dbReference type="ARBA" id="ARBA00023054"/>
    </source>
</evidence>
<reference evidence="6 7" key="1">
    <citation type="journal article" date="2014" name="Nat. Genet.">
        <title>Genome sequence of the hot pepper provides insights into the evolution of pungency in Capsicum species.</title>
        <authorList>
            <person name="Kim S."/>
            <person name="Park M."/>
            <person name="Yeom S.I."/>
            <person name="Kim Y.M."/>
            <person name="Lee J.M."/>
            <person name="Lee H.A."/>
            <person name="Seo E."/>
            <person name="Choi J."/>
            <person name="Cheong K."/>
            <person name="Kim K.T."/>
            <person name="Jung K."/>
            <person name="Lee G.W."/>
            <person name="Oh S.K."/>
            <person name="Bae C."/>
            <person name="Kim S.B."/>
            <person name="Lee H.Y."/>
            <person name="Kim S.Y."/>
            <person name="Kim M.S."/>
            <person name="Kang B.C."/>
            <person name="Jo Y.D."/>
            <person name="Yang H.B."/>
            <person name="Jeong H.J."/>
            <person name="Kang W.H."/>
            <person name="Kwon J.K."/>
            <person name="Shin C."/>
            <person name="Lim J.Y."/>
            <person name="Park J.H."/>
            <person name="Huh J.H."/>
            <person name="Kim J.S."/>
            <person name="Kim B.D."/>
            <person name="Cohen O."/>
            <person name="Paran I."/>
            <person name="Suh M.C."/>
            <person name="Lee S.B."/>
            <person name="Kim Y.K."/>
            <person name="Shin Y."/>
            <person name="Noh S.J."/>
            <person name="Park J."/>
            <person name="Seo Y.S."/>
            <person name="Kwon S.Y."/>
            <person name="Kim H.A."/>
            <person name="Park J.M."/>
            <person name="Kim H.J."/>
            <person name="Choi S.B."/>
            <person name="Bosland P.W."/>
            <person name="Reeves G."/>
            <person name="Jo S.H."/>
            <person name="Lee B.W."/>
            <person name="Cho H.T."/>
            <person name="Choi H.S."/>
            <person name="Lee M.S."/>
            <person name="Yu Y."/>
            <person name="Do Choi Y."/>
            <person name="Park B.S."/>
            <person name="van Deynze A."/>
            <person name="Ashrafi H."/>
            <person name="Hill T."/>
            <person name="Kim W.T."/>
            <person name="Pai H.S."/>
            <person name="Ahn H.K."/>
            <person name="Yeam I."/>
            <person name="Giovannoni J.J."/>
            <person name="Rose J.K."/>
            <person name="Sorensen I."/>
            <person name="Lee S.J."/>
            <person name="Kim R.W."/>
            <person name="Choi I.Y."/>
            <person name="Choi B.S."/>
            <person name="Lim J.S."/>
            <person name="Lee Y.H."/>
            <person name="Choi D."/>
        </authorList>
    </citation>
    <scope>NUCLEOTIDE SEQUENCE [LARGE SCALE GENOMIC DNA]</scope>
    <source>
        <strain evidence="7">cv. CM334</strain>
    </source>
</reference>
<dbReference type="AlphaFoldDB" id="A0A2G2Y6D9"/>
<sequence length="318" mass="36546">MNINSVKYLQILYFLTFSTINTCYFCRIEAEKIQQIVDHISSTLCKSAYSLSSLQDIVGINAHLEKLKSLLQTKINDVRIVGIWGIRGVGKTTIAKAMFDTLSYQFKAACFLADVKENSRKNELHSLQNTLLSELLRKKDNYINNKLDGKCLIPSRLCSMNVLIVLHNDHLEYLAGDLCWFGIGSRVVVTTRNRHLIEKDDAIYEVPALPDPEAMQLCNQHALKKEISDECFKMFSLEVVNIAKGLPLALKVWGSFLHRRDITEWRNAIEQMKYNSNSEIIQKLKISYDGLEPIKQEMFLDIACFFRGRKKDEIMQIL</sequence>
<dbReference type="InterPro" id="IPR044974">
    <property type="entry name" value="Disease_R_plants"/>
</dbReference>
<keyword evidence="2" id="KW-0433">Leucine-rich repeat</keyword>
<dbReference type="InterPro" id="IPR002182">
    <property type="entry name" value="NB-ARC"/>
</dbReference>
<evidence type="ECO:0000313" key="6">
    <source>
        <dbReference type="EMBL" id="PHT65300.1"/>
    </source>
</evidence>
<dbReference type="Gene3D" id="1.10.8.430">
    <property type="entry name" value="Helical domain of apoptotic protease-activating factors"/>
    <property type="match status" value="1"/>
</dbReference>
<dbReference type="GO" id="GO:0006952">
    <property type="term" value="P:defense response"/>
    <property type="evidence" value="ECO:0007669"/>
    <property type="project" value="InterPro"/>
</dbReference>
<protein>
    <recommendedName>
        <fullName evidence="5">NB-ARC domain-containing protein</fullName>
    </recommendedName>
</protein>
<dbReference type="InterPro" id="IPR042197">
    <property type="entry name" value="Apaf_helical"/>
</dbReference>
<dbReference type="GO" id="GO:0043531">
    <property type="term" value="F:ADP binding"/>
    <property type="evidence" value="ECO:0007669"/>
    <property type="project" value="InterPro"/>
</dbReference>
<feature type="domain" description="NB-ARC" evidence="5">
    <location>
        <begin position="62"/>
        <end position="226"/>
    </location>
</feature>
<dbReference type="OMA" id="HENGKAR"/>
<evidence type="ECO:0000256" key="1">
    <source>
        <dbReference type="ARBA" id="ARBA00004170"/>
    </source>
</evidence>
<keyword evidence="7" id="KW-1185">Reference proteome</keyword>
<dbReference type="EMBL" id="AYRZ02000012">
    <property type="protein sequence ID" value="PHT65300.1"/>
    <property type="molecule type" value="Genomic_DNA"/>
</dbReference>
<accession>A0A2G2Y6D9</accession>
<dbReference type="STRING" id="4072.A0A2G2Y6D9"/>
<dbReference type="Gramene" id="PHT65300">
    <property type="protein sequence ID" value="PHT65300"/>
    <property type="gene ID" value="T459_29725"/>
</dbReference>
<keyword evidence="4" id="KW-0472">Membrane</keyword>
<dbReference type="GO" id="GO:0005524">
    <property type="term" value="F:ATP binding"/>
    <property type="evidence" value="ECO:0007669"/>
    <property type="project" value="UniProtKB-KW"/>
</dbReference>
<dbReference type="SUPFAM" id="SSF52540">
    <property type="entry name" value="P-loop containing nucleoside triphosphate hydrolases"/>
    <property type="match status" value="1"/>
</dbReference>
<name>A0A2G2Y6D9_CAPAN</name>
<keyword evidence="3" id="KW-0175">Coiled coil</keyword>
<comment type="subcellular location">
    <subcellularLocation>
        <location evidence="1">Membrane</location>
        <topology evidence="1">Peripheral membrane protein</topology>
    </subcellularLocation>
</comment>
<evidence type="ECO:0000313" key="7">
    <source>
        <dbReference type="Proteomes" id="UP000222542"/>
    </source>
</evidence>
<gene>
    <name evidence="6" type="ORF">T459_29725</name>
</gene>
<dbReference type="Gene3D" id="3.40.50.300">
    <property type="entry name" value="P-loop containing nucleotide triphosphate hydrolases"/>
    <property type="match status" value="1"/>
</dbReference>
<proteinExistence type="predicted"/>
<reference evidence="6 7" key="2">
    <citation type="journal article" date="2017" name="Genome Biol.">
        <title>New reference genome sequences of hot pepper reveal the massive evolution of plant disease-resistance genes by retroduplication.</title>
        <authorList>
            <person name="Kim S."/>
            <person name="Park J."/>
            <person name="Yeom S.I."/>
            <person name="Kim Y.M."/>
            <person name="Seo E."/>
            <person name="Kim K.T."/>
            <person name="Kim M.S."/>
            <person name="Lee J.M."/>
            <person name="Cheong K."/>
            <person name="Shin H.S."/>
            <person name="Kim S.B."/>
            <person name="Han K."/>
            <person name="Lee J."/>
            <person name="Park M."/>
            <person name="Lee H.A."/>
            <person name="Lee H.Y."/>
            <person name="Lee Y."/>
            <person name="Oh S."/>
            <person name="Lee J.H."/>
            <person name="Choi E."/>
            <person name="Choi E."/>
            <person name="Lee S.E."/>
            <person name="Jeon J."/>
            <person name="Kim H."/>
            <person name="Choi G."/>
            <person name="Song H."/>
            <person name="Lee J."/>
            <person name="Lee S.C."/>
            <person name="Kwon J.K."/>
            <person name="Lee H.Y."/>
            <person name="Koo N."/>
            <person name="Hong Y."/>
            <person name="Kim R.W."/>
            <person name="Kang W.H."/>
            <person name="Huh J.H."/>
            <person name="Kang B.C."/>
            <person name="Yang T.J."/>
            <person name="Lee Y.H."/>
            <person name="Bennetzen J.L."/>
            <person name="Choi D."/>
        </authorList>
    </citation>
    <scope>NUCLEOTIDE SEQUENCE [LARGE SCALE GENOMIC DNA]</scope>
    <source>
        <strain evidence="7">cv. CM334</strain>
    </source>
</reference>
<dbReference type="Proteomes" id="UP000222542">
    <property type="component" value="Unassembled WGS sequence"/>
</dbReference>
<dbReference type="Pfam" id="PF00931">
    <property type="entry name" value="NB-ARC"/>
    <property type="match status" value="1"/>
</dbReference>
<evidence type="ECO:0000256" key="4">
    <source>
        <dbReference type="ARBA" id="ARBA00023136"/>
    </source>
</evidence>
<dbReference type="PRINTS" id="PR00364">
    <property type="entry name" value="DISEASERSIST"/>
</dbReference>
<dbReference type="PANTHER" id="PTHR11017:SF393">
    <property type="entry name" value="ADP-RIBOSYL CYCLASE_CYCLIC ADP-RIBOSE HYDROLASE"/>
    <property type="match status" value="1"/>
</dbReference>
<organism evidence="6 7">
    <name type="scientific">Capsicum annuum</name>
    <name type="common">Capsicum pepper</name>
    <dbReference type="NCBI Taxonomy" id="4072"/>
    <lineage>
        <taxon>Eukaryota</taxon>
        <taxon>Viridiplantae</taxon>
        <taxon>Streptophyta</taxon>
        <taxon>Embryophyta</taxon>
        <taxon>Tracheophyta</taxon>
        <taxon>Spermatophyta</taxon>
        <taxon>Magnoliopsida</taxon>
        <taxon>eudicotyledons</taxon>
        <taxon>Gunneridae</taxon>
        <taxon>Pentapetalae</taxon>
        <taxon>asterids</taxon>
        <taxon>lamiids</taxon>
        <taxon>Solanales</taxon>
        <taxon>Solanaceae</taxon>
        <taxon>Solanoideae</taxon>
        <taxon>Capsiceae</taxon>
        <taxon>Capsicum</taxon>
    </lineage>
</organism>
<evidence type="ECO:0000256" key="2">
    <source>
        <dbReference type="ARBA" id="ARBA00022614"/>
    </source>
</evidence>
<dbReference type="PANTHER" id="PTHR11017">
    <property type="entry name" value="LEUCINE-RICH REPEAT-CONTAINING PROTEIN"/>
    <property type="match status" value="1"/>
</dbReference>
<evidence type="ECO:0000259" key="5">
    <source>
        <dbReference type="Pfam" id="PF00931"/>
    </source>
</evidence>
<dbReference type="InterPro" id="IPR027417">
    <property type="entry name" value="P-loop_NTPase"/>
</dbReference>
<comment type="caution">
    <text evidence="6">The sequence shown here is derived from an EMBL/GenBank/DDBJ whole genome shotgun (WGS) entry which is preliminary data.</text>
</comment>